<gene>
    <name evidence="2" type="ORF">SI7747_10013221</name>
</gene>
<name>A0A7I8J9D3_SPIIN</name>
<evidence type="ECO:0000256" key="1">
    <source>
        <dbReference type="SAM" id="MobiDB-lite"/>
    </source>
</evidence>
<dbReference type="Proteomes" id="UP001189122">
    <property type="component" value="Unassembled WGS sequence"/>
</dbReference>
<feature type="compositionally biased region" description="Gly residues" evidence="1">
    <location>
        <begin position="393"/>
        <end position="415"/>
    </location>
</feature>
<dbReference type="EMBL" id="CACRZD030000010">
    <property type="protein sequence ID" value="CAA6666828.1"/>
    <property type="molecule type" value="Genomic_DNA"/>
</dbReference>
<protein>
    <submittedName>
        <fullName evidence="2">Uncharacterized protein</fullName>
    </submittedName>
</protein>
<feature type="region of interest" description="Disordered" evidence="1">
    <location>
        <begin position="392"/>
        <end position="459"/>
    </location>
</feature>
<accession>A0A7I8J9D3</accession>
<evidence type="ECO:0000313" key="2">
    <source>
        <dbReference type="EMBL" id="CAA2627568.1"/>
    </source>
</evidence>
<dbReference type="AlphaFoldDB" id="A0A7I8J9D3"/>
<reference evidence="2 3" key="1">
    <citation type="submission" date="2019-12" db="EMBL/GenBank/DDBJ databases">
        <authorList>
            <person name="Scholz U."/>
            <person name="Mascher M."/>
            <person name="Fiebig A."/>
        </authorList>
    </citation>
    <scope>NUCLEOTIDE SEQUENCE</scope>
</reference>
<keyword evidence="3" id="KW-1185">Reference proteome</keyword>
<feature type="compositionally biased region" description="Basic residues" evidence="1">
    <location>
        <begin position="420"/>
        <end position="432"/>
    </location>
</feature>
<sequence>MFENRRRPSSLPGEFDKKSDDFYIFSLFLASLLEYNFASFLCDHPSSQPVAVSSFTIHLEKNLTAITNGEGPCRAAAAPTTAIPLHESLEAGLQVSGGAVTELSLGEADIGVGERYIAVPRHLDDLLHGLLLQQLLEDADELRDGDRRGVAEVEDAELGGPPLLAAGAGALPGGVERRYAPINDVVDEGEVPRDGGVVRALEDGDGFPAEDVLGEEEVGHVRAAPGAVHSEEAEPGDGEAVDVIVDVGDLLAGLLRDLGIEAVDGGGGGPDDGGLGAAGDVGVDVGGRVPHGVADAGLSGEVHYVGEGDDVEELAEEGTIVDVPLDDEDAGVLQLKLASPLEGRFVVVVEVVEPEDAVAAALEGSGDVGADEAGGAGLTDAGGGADALLPGGAAPGGGAQGAAVNPGGGGGIGGGDGEKWKKRKRPTTRKRERTTNLGRGYRRRRRLLWTPSQPPPPPPCRCNEDIAVVFSCGM</sequence>
<evidence type="ECO:0000313" key="3">
    <source>
        <dbReference type="Proteomes" id="UP001189122"/>
    </source>
</evidence>
<organism evidence="2">
    <name type="scientific">Spirodela intermedia</name>
    <name type="common">Intermediate duckweed</name>
    <dbReference type="NCBI Taxonomy" id="51605"/>
    <lineage>
        <taxon>Eukaryota</taxon>
        <taxon>Viridiplantae</taxon>
        <taxon>Streptophyta</taxon>
        <taxon>Embryophyta</taxon>
        <taxon>Tracheophyta</taxon>
        <taxon>Spermatophyta</taxon>
        <taxon>Magnoliopsida</taxon>
        <taxon>Liliopsida</taxon>
        <taxon>Araceae</taxon>
        <taxon>Lemnoideae</taxon>
        <taxon>Spirodela</taxon>
    </lineage>
</organism>
<dbReference type="EMBL" id="LR743597">
    <property type="protein sequence ID" value="CAA2627568.1"/>
    <property type="molecule type" value="Genomic_DNA"/>
</dbReference>
<proteinExistence type="predicted"/>